<evidence type="ECO:0000256" key="1">
    <source>
        <dbReference type="SAM" id="Phobius"/>
    </source>
</evidence>
<name>A0A1A9I0E8_9BACT</name>
<organism evidence="2 3">
    <name type="scientific">Niabella ginsenosidivorans</name>
    <dbReference type="NCBI Taxonomy" id="1176587"/>
    <lineage>
        <taxon>Bacteria</taxon>
        <taxon>Pseudomonadati</taxon>
        <taxon>Bacteroidota</taxon>
        <taxon>Chitinophagia</taxon>
        <taxon>Chitinophagales</taxon>
        <taxon>Chitinophagaceae</taxon>
        <taxon>Niabella</taxon>
    </lineage>
</organism>
<gene>
    <name evidence="2" type="ORF">A8C56_09120</name>
</gene>
<reference evidence="2 3" key="1">
    <citation type="submission" date="2016-05" db="EMBL/GenBank/DDBJ databases">
        <title>Niabella ginsenosidivorans BS26 whole genome sequencing.</title>
        <authorList>
            <person name="Im W.T."/>
            <person name="Siddiqi M.Z."/>
        </authorList>
    </citation>
    <scope>NUCLEOTIDE SEQUENCE [LARGE SCALE GENOMIC DNA]</scope>
    <source>
        <strain evidence="2 3">BS26</strain>
    </source>
</reference>
<dbReference type="AlphaFoldDB" id="A0A1A9I0E8"/>
<keyword evidence="1" id="KW-0472">Membrane</keyword>
<keyword evidence="1" id="KW-1133">Transmembrane helix</keyword>
<protein>
    <submittedName>
        <fullName evidence="2">Uncharacterized protein</fullName>
    </submittedName>
</protein>
<feature type="transmembrane region" description="Helical" evidence="1">
    <location>
        <begin position="57"/>
        <end position="80"/>
    </location>
</feature>
<evidence type="ECO:0000313" key="3">
    <source>
        <dbReference type="Proteomes" id="UP000077667"/>
    </source>
</evidence>
<proteinExistence type="predicted"/>
<dbReference type="EMBL" id="CP015772">
    <property type="protein sequence ID" value="ANH81118.1"/>
    <property type="molecule type" value="Genomic_DNA"/>
</dbReference>
<accession>A0A1A9I0E8</accession>
<dbReference type="KEGG" id="nia:A8C56_09120"/>
<dbReference type="STRING" id="1176587.A8C56_09120"/>
<sequence length="115" mass="12567">MLFNCHPDRIHRDSNVPPALHFATYNVKNIFDTVITNSSLIMQPSAPGGSAEDGFSVFRAFCGSLISTSFLLAGFLQIVYRTDVYSLSKIFVSVAIVTGWAARHPLSGYSASSKY</sequence>
<dbReference type="Proteomes" id="UP000077667">
    <property type="component" value="Chromosome"/>
</dbReference>
<keyword evidence="1" id="KW-0812">Transmembrane</keyword>
<evidence type="ECO:0000313" key="2">
    <source>
        <dbReference type="EMBL" id="ANH81118.1"/>
    </source>
</evidence>
<keyword evidence="3" id="KW-1185">Reference proteome</keyword>